<evidence type="ECO:0000259" key="2">
    <source>
        <dbReference type="PROSITE" id="PS50112"/>
    </source>
</evidence>
<dbReference type="InterPro" id="IPR000160">
    <property type="entry name" value="GGDEF_dom"/>
</dbReference>
<dbReference type="RefSeq" id="WP_167166486.1">
    <property type="nucleotide sequence ID" value="NZ_JAAOYM010000001.1"/>
</dbReference>
<dbReference type="SMART" id="SM00267">
    <property type="entry name" value="GGDEF"/>
    <property type="match status" value="1"/>
</dbReference>
<feature type="compositionally biased region" description="Basic and acidic residues" evidence="1">
    <location>
        <begin position="12"/>
        <end position="22"/>
    </location>
</feature>
<dbReference type="CDD" id="cd01949">
    <property type="entry name" value="GGDEF"/>
    <property type="match status" value="1"/>
</dbReference>
<dbReference type="PANTHER" id="PTHR44757">
    <property type="entry name" value="DIGUANYLATE CYCLASE DGCP"/>
    <property type="match status" value="1"/>
</dbReference>
<keyword evidence="6" id="KW-1185">Reference proteome</keyword>
<accession>A0A7X5ULT9</accession>
<dbReference type="InterPro" id="IPR000014">
    <property type="entry name" value="PAS"/>
</dbReference>
<dbReference type="InterPro" id="IPR013656">
    <property type="entry name" value="PAS_4"/>
</dbReference>
<dbReference type="SUPFAM" id="SSF141868">
    <property type="entry name" value="EAL domain-like"/>
    <property type="match status" value="1"/>
</dbReference>
<dbReference type="Gene3D" id="3.20.20.450">
    <property type="entry name" value="EAL domain"/>
    <property type="match status" value="1"/>
</dbReference>
<dbReference type="Pfam" id="PF00563">
    <property type="entry name" value="EAL"/>
    <property type="match status" value="1"/>
</dbReference>
<dbReference type="Pfam" id="PF08448">
    <property type="entry name" value="PAS_4"/>
    <property type="match status" value="1"/>
</dbReference>
<organism evidence="5 6">
    <name type="scientific">Saccharomonospora amisosensis</name>
    <dbReference type="NCBI Taxonomy" id="1128677"/>
    <lineage>
        <taxon>Bacteria</taxon>
        <taxon>Bacillati</taxon>
        <taxon>Actinomycetota</taxon>
        <taxon>Actinomycetes</taxon>
        <taxon>Pseudonocardiales</taxon>
        <taxon>Pseudonocardiaceae</taxon>
        <taxon>Saccharomonospora</taxon>
    </lineage>
</organism>
<evidence type="ECO:0000313" key="6">
    <source>
        <dbReference type="Proteomes" id="UP000545493"/>
    </source>
</evidence>
<evidence type="ECO:0000256" key="1">
    <source>
        <dbReference type="SAM" id="MobiDB-lite"/>
    </source>
</evidence>
<dbReference type="PROSITE" id="PS50883">
    <property type="entry name" value="EAL"/>
    <property type="match status" value="1"/>
</dbReference>
<dbReference type="CDD" id="cd00130">
    <property type="entry name" value="PAS"/>
    <property type="match status" value="1"/>
</dbReference>
<dbReference type="InterPro" id="IPR029787">
    <property type="entry name" value="Nucleotide_cyclase"/>
</dbReference>
<feature type="domain" description="EAL" evidence="3">
    <location>
        <begin position="464"/>
        <end position="719"/>
    </location>
</feature>
<evidence type="ECO:0000259" key="3">
    <source>
        <dbReference type="PROSITE" id="PS50883"/>
    </source>
</evidence>
<dbReference type="Pfam" id="PF00990">
    <property type="entry name" value="GGDEF"/>
    <property type="match status" value="1"/>
</dbReference>
<evidence type="ECO:0000313" key="5">
    <source>
        <dbReference type="EMBL" id="NIJ10401.1"/>
    </source>
</evidence>
<dbReference type="PROSITE" id="PS50112">
    <property type="entry name" value="PAS"/>
    <property type="match status" value="1"/>
</dbReference>
<dbReference type="InterPro" id="IPR052155">
    <property type="entry name" value="Biofilm_reg_signaling"/>
</dbReference>
<proteinExistence type="predicted"/>
<dbReference type="CDD" id="cd01948">
    <property type="entry name" value="EAL"/>
    <property type="match status" value="1"/>
</dbReference>
<dbReference type="AlphaFoldDB" id="A0A7X5ULT9"/>
<dbReference type="PROSITE" id="PS50887">
    <property type="entry name" value="GGDEF"/>
    <property type="match status" value="1"/>
</dbReference>
<feature type="domain" description="GGDEF" evidence="4">
    <location>
        <begin position="320"/>
        <end position="455"/>
    </location>
</feature>
<dbReference type="Proteomes" id="UP000545493">
    <property type="component" value="Unassembled WGS sequence"/>
</dbReference>
<sequence length="723" mass="78368">MSVSLPNDSIPTEEKASRGSDHRESALLAHKWMHLLSRRGYLHLARGELERELVDTIERLFQIVLADPFDAEPAAGVGARLAESQCVDTDNLSRSVEFLGKALLHSPRLRGTDQPADRVLPALGALMSGYSDRQRHLNQQRQEELNQALLKVAWEARRKQQLCESTLDESFANSACGLALTELDGRFLRVNEALAWTLNRTTTEFAGRTLFEVVHPDDAAELRDAYQELLDGRIPRLWRECRLVLEENETVRASLTASLVFDVDGEPRYLVTAVQDDSEIALLQNQLSHQSLHDPLTGLPNRQYLSTHIERCLRRAKAETGVTLFHIGLDSFPAVANGLGSTVADRLVASVAERLSAAMAGENAMVALIGCGEFGILVENSPVTPDVATMVERIKEQLGEPQYLDGSNGLAAPVSIGVVHRPSREIAPTELMRAADRTLRRARRGGRGQWQLLDEQQDARDRQSFSLAASMPGAWETGEVDLVFQPLVNLADGTTLGVQASLNWAHPGLGTLPHDRCVELAEQTGLMLPMGQWLLRRACQEVATRYGERAPLLSARLTRHQATDPDLVAGIRGTLEATGLSAAGLRLGFPTIALAGGRGDAVENLKVLAELGVGAALLGFGSLADLSLLRELPLSAVTVAASLVPPESKQAAADEAAEQALTALLDAAHQAGASVLVDGVRTTRQAQCWRRLHADVALGPLYSEVPDTYRSATAQVAETTAVC</sequence>
<dbReference type="PANTHER" id="PTHR44757:SF2">
    <property type="entry name" value="BIOFILM ARCHITECTURE MAINTENANCE PROTEIN MBAA"/>
    <property type="match status" value="1"/>
</dbReference>
<feature type="region of interest" description="Disordered" evidence="1">
    <location>
        <begin position="1"/>
        <end position="22"/>
    </location>
</feature>
<dbReference type="InterPro" id="IPR035919">
    <property type="entry name" value="EAL_sf"/>
</dbReference>
<gene>
    <name evidence="5" type="ORF">FHU38_000745</name>
</gene>
<dbReference type="Gene3D" id="3.30.450.20">
    <property type="entry name" value="PAS domain"/>
    <property type="match status" value="1"/>
</dbReference>
<dbReference type="SMART" id="SM00052">
    <property type="entry name" value="EAL"/>
    <property type="match status" value="1"/>
</dbReference>
<dbReference type="Gene3D" id="3.30.70.270">
    <property type="match status" value="1"/>
</dbReference>
<dbReference type="InterPro" id="IPR035965">
    <property type="entry name" value="PAS-like_dom_sf"/>
</dbReference>
<dbReference type="InterPro" id="IPR001633">
    <property type="entry name" value="EAL_dom"/>
</dbReference>
<feature type="domain" description="PAS" evidence="2">
    <location>
        <begin position="163"/>
        <end position="233"/>
    </location>
</feature>
<comment type="caution">
    <text evidence="5">The sequence shown here is derived from an EMBL/GenBank/DDBJ whole genome shotgun (WGS) entry which is preliminary data.</text>
</comment>
<dbReference type="NCBIfam" id="TIGR00254">
    <property type="entry name" value="GGDEF"/>
    <property type="match status" value="1"/>
</dbReference>
<dbReference type="InterPro" id="IPR043128">
    <property type="entry name" value="Rev_trsase/Diguanyl_cyclase"/>
</dbReference>
<feature type="compositionally biased region" description="Polar residues" evidence="1">
    <location>
        <begin position="1"/>
        <end position="10"/>
    </location>
</feature>
<name>A0A7X5ULT9_9PSEU</name>
<dbReference type="SMART" id="SM00091">
    <property type="entry name" value="PAS"/>
    <property type="match status" value="1"/>
</dbReference>
<evidence type="ECO:0000259" key="4">
    <source>
        <dbReference type="PROSITE" id="PS50887"/>
    </source>
</evidence>
<dbReference type="NCBIfam" id="TIGR00229">
    <property type="entry name" value="sensory_box"/>
    <property type="match status" value="1"/>
</dbReference>
<reference evidence="5 6" key="1">
    <citation type="submission" date="2020-03" db="EMBL/GenBank/DDBJ databases">
        <title>Sequencing the genomes of 1000 actinobacteria strains.</title>
        <authorList>
            <person name="Klenk H.-P."/>
        </authorList>
    </citation>
    <scope>NUCLEOTIDE SEQUENCE [LARGE SCALE GENOMIC DNA]</scope>
    <source>
        <strain evidence="5 6">DSM 45685</strain>
    </source>
</reference>
<dbReference type="SUPFAM" id="SSF55785">
    <property type="entry name" value="PYP-like sensor domain (PAS domain)"/>
    <property type="match status" value="1"/>
</dbReference>
<dbReference type="SUPFAM" id="SSF55073">
    <property type="entry name" value="Nucleotide cyclase"/>
    <property type="match status" value="1"/>
</dbReference>
<protein>
    <submittedName>
        <fullName evidence="5">Diguanylate cyclase (GGDEF)-like protein/PAS domain S-box-containing protein</fullName>
    </submittedName>
</protein>
<dbReference type="EMBL" id="JAAOYM010000001">
    <property type="protein sequence ID" value="NIJ10401.1"/>
    <property type="molecule type" value="Genomic_DNA"/>
</dbReference>